<comment type="caution">
    <text evidence="2">The sequence shown here is derived from an EMBL/GenBank/DDBJ whole genome shotgun (WGS) entry which is preliminary data.</text>
</comment>
<name>A0A1D2J4L0_PARBR</name>
<feature type="compositionally biased region" description="Basic and acidic residues" evidence="1">
    <location>
        <begin position="68"/>
        <end position="79"/>
    </location>
</feature>
<dbReference type="AlphaFoldDB" id="A0A1D2J4L0"/>
<dbReference type="VEuPathDB" id="FungiDB:PABG_11838"/>
<evidence type="ECO:0000313" key="3">
    <source>
        <dbReference type="Proteomes" id="UP000242814"/>
    </source>
</evidence>
<evidence type="ECO:0000256" key="1">
    <source>
        <dbReference type="SAM" id="MobiDB-lite"/>
    </source>
</evidence>
<dbReference type="Proteomes" id="UP000242814">
    <property type="component" value="Unassembled WGS sequence"/>
</dbReference>
<accession>A0A1D2J4L0</accession>
<gene>
    <name evidence="2" type="ORF">ACO22_07470</name>
</gene>
<reference evidence="2 3" key="1">
    <citation type="submission" date="2016-06" db="EMBL/GenBank/DDBJ databases">
        <authorList>
            <person name="Kjaerup R.B."/>
            <person name="Dalgaard T.S."/>
            <person name="Juul-Madsen H.R."/>
        </authorList>
    </citation>
    <scope>NUCLEOTIDE SEQUENCE [LARGE SCALE GENOMIC DNA]</scope>
    <source>
        <strain evidence="2 3">Pb300</strain>
    </source>
</reference>
<evidence type="ECO:0000313" key="2">
    <source>
        <dbReference type="EMBL" id="ODH13226.1"/>
    </source>
</evidence>
<organism evidence="2 3">
    <name type="scientific">Paracoccidioides brasiliensis</name>
    <dbReference type="NCBI Taxonomy" id="121759"/>
    <lineage>
        <taxon>Eukaryota</taxon>
        <taxon>Fungi</taxon>
        <taxon>Dikarya</taxon>
        <taxon>Ascomycota</taxon>
        <taxon>Pezizomycotina</taxon>
        <taxon>Eurotiomycetes</taxon>
        <taxon>Eurotiomycetidae</taxon>
        <taxon>Onygenales</taxon>
        <taxon>Ajellomycetaceae</taxon>
        <taxon>Paracoccidioides</taxon>
    </lineage>
</organism>
<dbReference type="VEuPathDB" id="FungiDB:PADG_07291"/>
<protein>
    <submittedName>
        <fullName evidence="2">Uncharacterized protein</fullName>
    </submittedName>
</protein>
<proteinExistence type="predicted"/>
<sequence>MSKVELDLELSKYDAPAGGLWRTRKPVRVLLVELINGMDGKIACEGWSELDEIRGFRGGVEIENIGDRYGRSNRAEQSRASHTGQSKKPGEDSTGQDRLPAACLVAVMLCWELLRRASVIGSVSVGADTSLLRPLRLQGWQHGEQMWLAGQVTAIGLPPCAGM</sequence>
<dbReference type="EMBL" id="LZYO01000541">
    <property type="protein sequence ID" value="ODH13226.1"/>
    <property type="molecule type" value="Genomic_DNA"/>
</dbReference>
<feature type="region of interest" description="Disordered" evidence="1">
    <location>
        <begin position="68"/>
        <end position="96"/>
    </location>
</feature>